<proteinExistence type="predicted"/>
<dbReference type="AlphaFoldDB" id="A0AAD9G9Q1"/>
<protein>
    <submittedName>
        <fullName evidence="2">Uncharacterized protein</fullName>
    </submittedName>
</protein>
<evidence type="ECO:0000313" key="3">
    <source>
        <dbReference type="Proteomes" id="UP001259832"/>
    </source>
</evidence>
<accession>A0AAD9G9Q1</accession>
<evidence type="ECO:0000256" key="1">
    <source>
        <dbReference type="SAM" id="MobiDB-lite"/>
    </source>
</evidence>
<gene>
    <name evidence="2" type="ORF">P3T76_011060</name>
</gene>
<dbReference type="EMBL" id="JASMQC010000025">
    <property type="protein sequence ID" value="KAK1934451.1"/>
    <property type="molecule type" value="Genomic_DNA"/>
</dbReference>
<sequence length="152" mass="17778">MDDEPMGDWQPGDKGDDLQDDEPLEVNAFAEQFELVCTDETGNELAGVFQELTDALEAGRLGARDAVTAAVQIRRRHIQTRRRRLRRRHRRELSRVRSWYHRRREEPPGEVVERVRGLQLAEIAEVATRTREVNRRRILWGHLIHAAQQLLL</sequence>
<name>A0AAD9G9Q1_9STRA</name>
<feature type="region of interest" description="Disordered" evidence="1">
    <location>
        <begin position="1"/>
        <end position="23"/>
    </location>
</feature>
<organism evidence="2 3">
    <name type="scientific">Phytophthora citrophthora</name>
    <dbReference type="NCBI Taxonomy" id="4793"/>
    <lineage>
        <taxon>Eukaryota</taxon>
        <taxon>Sar</taxon>
        <taxon>Stramenopiles</taxon>
        <taxon>Oomycota</taxon>
        <taxon>Peronosporomycetes</taxon>
        <taxon>Peronosporales</taxon>
        <taxon>Peronosporaceae</taxon>
        <taxon>Phytophthora</taxon>
    </lineage>
</organism>
<comment type="caution">
    <text evidence="2">The sequence shown here is derived from an EMBL/GenBank/DDBJ whole genome shotgun (WGS) entry which is preliminary data.</text>
</comment>
<evidence type="ECO:0000313" key="2">
    <source>
        <dbReference type="EMBL" id="KAK1934451.1"/>
    </source>
</evidence>
<dbReference type="Proteomes" id="UP001259832">
    <property type="component" value="Unassembled WGS sequence"/>
</dbReference>
<keyword evidence="3" id="KW-1185">Reference proteome</keyword>
<reference evidence="2" key="1">
    <citation type="submission" date="2023-08" db="EMBL/GenBank/DDBJ databases">
        <title>Reference Genome Resource for the Citrus Pathogen Phytophthora citrophthora.</title>
        <authorList>
            <person name="Moller H."/>
            <person name="Coetzee B."/>
            <person name="Rose L.J."/>
            <person name="Van Niekerk J.M."/>
        </authorList>
    </citation>
    <scope>NUCLEOTIDE SEQUENCE</scope>
    <source>
        <strain evidence="2">STE-U-9442</strain>
    </source>
</reference>